<reference evidence="2 3" key="1">
    <citation type="journal article" date="2015" name="Nature">
        <title>rRNA introns, odd ribosomes, and small enigmatic genomes across a large radiation of phyla.</title>
        <authorList>
            <person name="Brown C.T."/>
            <person name="Hug L.A."/>
            <person name="Thomas B.C."/>
            <person name="Sharon I."/>
            <person name="Castelle C.J."/>
            <person name="Singh A."/>
            <person name="Wilkins M.J."/>
            <person name="Williams K.H."/>
            <person name="Banfield J.F."/>
        </authorList>
    </citation>
    <scope>NUCLEOTIDE SEQUENCE [LARGE SCALE GENOMIC DNA]</scope>
</reference>
<dbReference type="InterPro" id="IPR013321">
    <property type="entry name" value="Arc_rbn_hlx_hlx"/>
</dbReference>
<comment type="caution">
    <text evidence="2">The sequence shown here is derived from an EMBL/GenBank/DDBJ whole genome shotgun (WGS) entry which is preliminary data.</text>
</comment>
<dbReference type="STRING" id="1619050.UX20_C0026G0006"/>
<keyword evidence="1" id="KW-0472">Membrane</keyword>
<evidence type="ECO:0000313" key="2">
    <source>
        <dbReference type="EMBL" id="KKU13281.1"/>
    </source>
</evidence>
<feature type="transmembrane region" description="Helical" evidence="1">
    <location>
        <begin position="12"/>
        <end position="36"/>
    </location>
</feature>
<name>A0A0G1MY32_9BACT</name>
<evidence type="ECO:0000256" key="1">
    <source>
        <dbReference type="SAM" id="Phobius"/>
    </source>
</evidence>
<organism evidence="2 3">
    <name type="scientific">Candidatus Magasanikbacteria bacterium GW2011_GWC2_45_8</name>
    <dbReference type="NCBI Taxonomy" id="1619050"/>
    <lineage>
        <taxon>Bacteria</taxon>
        <taxon>Candidatus Magasanikiibacteriota</taxon>
    </lineage>
</organism>
<dbReference type="Gene3D" id="1.10.1220.10">
    <property type="entry name" value="Met repressor-like"/>
    <property type="match status" value="1"/>
</dbReference>
<evidence type="ECO:0000313" key="3">
    <source>
        <dbReference type="Proteomes" id="UP000034911"/>
    </source>
</evidence>
<dbReference type="EMBL" id="LCLH01000026">
    <property type="protein sequence ID" value="KKU13281.1"/>
    <property type="molecule type" value="Genomic_DNA"/>
</dbReference>
<accession>A0A0G1MY32</accession>
<dbReference type="Proteomes" id="UP000034911">
    <property type="component" value="Unassembled WGS sequence"/>
</dbReference>
<protein>
    <submittedName>
        <fullName evidence="2">Uncharacterized protein</fullName>
    </submittedName>
</protein>
<dbReference type="GO" id="GO:0006355">
    <property type="term" value="P:regulation of DNA-templated transcription"/>
    <property type="evidence" value="ECO:0007669"/>
    <property type="project" value="InterPro"/>
</dbReference>
<keyword evidence="1" id="KW-0812">Transmembrane</keyword>
<keyword evidence="1" id="KW-1133">Transmembrane helix</keyword>
<gene>
    <name evidence="2" type="ORF">UX20_C0026G0006</name>
</gene>
<proteinExistence type="predicted"/>
<sequence length="137" mass="15222">MSAKNPLQTMQRIFSLAILTGVAYYIILSIYFVIIYNFMKTALLTVKIDPKVKRKAHAVAEALGMSLGTLVSVQLNEFIRTKTVHASLSEDRPTPYLLKALKESAADVKAGRVYSFDNATDAIKWLTSRKKSYSSAS</sequence>
<dbReference type="AlphaFoldDB" id="A0A0G1MY32"/>